<reference evidence="1" key="1">
    <citation type="journal article" date="2023" name="bioRxiv">
        <title>Improved chromosome-level genome assembly for marigold (Tagetes erecta).</title>
        <authorList>
            <person name="Jiang F."/>
            <person name="Yuan L."/>
            <person name="Wang S."/>
            <person name="Wang H."/>
            <person name="Xu D."/>
            <person name="Wang A."/>
            <person name="Fan W."/>
        </authorList>
    </citation>
    <scope>NUCLEOTIDE SEQUENCE</scope>
    <source>
        <strain evidence="1">WSJ</strain>
        <tissue evidence="1">Leaf</tissue>
    </source>
</reference>
<evidence type="ECO:0000313" key="2">
    <source>
        <dbReference type="Proteomes" id="UP001229421"/>
    </source>
</evidence>
<gene>
    <name evidence="1" type="ORF">QVD17_16879</name>
</gene>
<comment type="caution">
    <text evidence="1">The sequence shown here is derived from an EMBL/GenBank/DDBJ whole genome shotgun (WGS) entry which is preliminary data.</text>
</comment>
<protein>
    <submittedName>
        <fullName evidence="1">Uncharacterized protein</fullName>
    </submittedName>
</protein>
<accession>A0AAD8KXC9</accession>
<proteinExistence type="predicted"/>
<name>A0AAD8KXC9_TARER</name>
<dbReference type="AlphaFoldDB" id="A0AAD8KXC9"/>
<organism evidence="1 2">
    <name type="scientific">Tagetes erecta</name>
    <name type="common">African marigold</name>
    <dbReference type="NCBI Taxonomy" id="13708"/>
    <lineage>
        <taxon>Eukaryota</taxon>
        <taxon>Viridiplantae</taxon>
        <taxon>Streptophyta</taxon>
        <taxon>Embryophyta</taxon>
        <taxon>Tracheophyta</taxon>
        <taxon>Spermatophyta</taxon>
        <taxon>Magnoliopsida</taxon>
        <taxon>eudicotyledons</taxon>
        <taxon>Gunneridae</taxon>
        <taxon>Pentapetalae</taxon>
        <taxon>asterids</taxon>
        <taxon>campanulids</taxon>
        <taxon>Asterales</taxon>
        <taxon>Asteraceae</taxon>
        <taxon>Asteroideae</taxon>
        <taxon>Heliantheae alliance</taxon>
        <taxon>Tageteae</taxon>
        <taxon>Tagetes</taxon>
    </lineage>
</organism>
<keyword evidence="2" id="KW-1185">Reference proteome</keyword>
<dbReference type="EMBL" id="JAUHHV010000004">
    <property type="protein sequence ID" value="KAK1428052.1"/>
    <property type="molecule type" value="Genomic_DNA"/>
</dbReference>
<evidence type="ECO:0000313" key="1">
    <source>
        <dbReference type="EMBL" id="KAK1428052.1"/>
    </source>
</evidence>
<dbReference type="Proteomes" id="UP001229421">
    <property type="component" value="Unassembled WGS sequence"/>
</dbReference>
<sequence length="79" mass="9069">MDKETNYQKNQQRQSLLQQLTVKTCGGVVRMLSTHTDLRAEVPIISDEDEIMIPNINRYSKSLIVKPTDFNFDNLVTAN</sequence>